<evidence type="ECO:0000313" key="2">
    <source>
        <dbReference type="EMBL" id="CAG8542031.1"/>
    </source>
</evidence>
<dbReference type="Gene3D" id="1.10.10.60">
    <property type="entry name" value="Homeodomain-like"/>
    <property type="match status" value="1"/>
</dbReference>
<dbReference type="AlphaFoldDB" id="A0A9N9AVU8"/>
<proteinExistence type="predicted"/>
<feature type="domain" description="HTH psq-type" evidence="1">
    <location>
        <begin position="8"/>
        <end position="50"/>
    </location>
</feature>
<dbReference type="EMBL" id="CAJVPZ010004159">
    <property type="protein sequence ID" value="CAG8542031.1"/>
    <property type="molecule type" value="Genomic_DNA"/>
</dbReference>
<dbReference type="InterPro" id="IPR007889">
    <property type="entry name" value="HTH_Psq"/>
</dbReference>
<dbReference type="Pfam" id="PF04218">
    <property type="entry name" value="CENP-B_N"/>
    <property type="match status" value="1"/>
</dbReference>
<dbReference type="SUPFAM" id="SSF48295">
    <property type="entry name" value="TrpR-like"/>
    <property type="match status" value="1"/>
</dbReference>
<dbReference type="GO" id="GO:0043565">
    <property type="term" value="F:sequence-specific DNA binding"/>
    <property type="evidence" value="ECO:0007669"/>
    <property type="project" value="InterPro"/>
</dbReference>
<evidence type="ECO:0000313" key="3">
    <source>
        <dbReference type="Proteomes" id="UP000789396"/>
    </source>
</evidence>
<dbReference type="OrthoDB" id="2158935at2759"/>
<dbReference type="Proteomes" id="UP000789396">
    <property type="component" value="Unassembled WGS sequence"/>
</dbReference>
<name>A0A9N9AVU8_9GLOM</name>
<keyword evidence="3" id="KW-1185">Reference proteome</keyword>
<organism evidence="2 3">
    <name type="scientific">Racocetra fulgida</name>
    <dbReference type="NCBI Taxonomy" id="60492"/>
    <lineage>
        <taxon>Eukaryota</taxon>
        <taxon>Fungi</taxon>
        <taxon>Fungi incertae sedis</taxon>
        <taxon>Mucoromycota</taxon>
        <taxon>Glomeromycotina</taxon>
        <taxon>Glomeromycetes</taxon>
        <taxon>Diversisporales</taxon>
        <taxon>Gigasporaceae</taxon>
        <taxon>Racocetra</taxon>
    </lineage>
</organism>
<sequence length="106" mass="12244">MSPTKCKSYTVKQKLKIISKAKETSNKEAVHIFGIDYSQVSRWQKKEKKLEEAMRSCQSVGSGRKATYSLTEEVLSQWIVQLYQDGIIVTLFAIKLKIVELLRTRF</sequence>
<evidence type="ECO:0000259" key="1">
    <source>
        <dbReference type="Pfam" id="PF04218"/>
    </source>
</evidence>
<reference evidence="2" key="1">
    <citation type="submission" date="2021-06" db="EMBL/GenBank/DDBJ databases">
        <authorList>
            <person name="Kallberg Y."/>
            <person name="Tangrot J."/>
            <person name="Rosling A."/>
        </authorList>
    </citation>
    <scope>NUCLEOTIDE SEQUENCE</scope>
    <source>
        <strain evidence="2">IN212</strain>
    </source>
</reference>
<protein>
    <submittedName>
        <fullName evidence="2">9882_t:CDS:1</fullName>
    </submittedName>
</protein>
<comment type="caution">
    <text evidence="2">The sequence shown here is derived from an EMBL/GenBank/DDBJ whole genome shotgun (WGS) entry which is preliminary data.</text>
</comment>
<gene>
    <name evidence="2" type="ORF">RFULGI_LOCUS4266</name>
</gene>
<dbReference type="InterPro" id="IPR010921">
    <property type="entry name" value="Trp_repressor/repl_initiator"/>
</dbReference>
<accession>A0A9N9AVU8</accession>